<gene>
    <name evidence="1" type="ORF">THRCLA_04035</name>
</gene>
<dbReference type="Proteomes" id="UP000243217">
    <property type="component" value="Unassembled WGS sequence"/>
</dbReference>
<sequence>MDSCAELGIKNSTEEGHPSTLYYLKDELQHSIFPRNICPYTYFAGRNRKCPGLENHKFSIKSMETYYDEATIKEQLVLKKSAMTYATKMVSVTHYYPCIGELANQPECQINKCTLCPPELPMATCCVRCSDNLERTQDGEFIAIKMVPDGGHAMLLVGYNDLYQTRDRQPHNEILDTSSNLIFNTGDEFGDYYGDMKIPNLLKCINENVCNPAFYYVAKSIERFGDNMIIMCFK</sequence>
<keyword evidence="2" id="KW-1185">Reference proteome</keyword>
<dbReference type="PANTHER" id="PTHR35899">
    <property type="entry name" value="PAPAIN FAMILY CYSTEINE PROTEASE DOMAIN CONTAINING PROTEIN"/>
    <property type="match status" value="1"/>
</dbReference>
<evidence type="ECO:0000313" key="2">
    <source>
        <dbReference type="Proteomes" id="UP000243217"/>
    </source>
</evidence>
<accession>A0A1W0A0V2</accession>
<name>A0A1W0A0V2_9STRA</name>
<reference evidence="1 2" key="1">
    <citation type="journal article" date="2014" name="Genome Biol. Evol.">
        <title>The secreted proteins of Achlya hypogyna and Thraustotheca clavata identify the ancestral oomycete secretome and reveal gene acquisitions by horizontal gene transfer.</title>
        <authorList>
            <person name="Misner I."/>
            <person name="Blouin N."/>
            <person name="Leonard G."/>
            <person name="Richards T.A."/>
            <person name="Lane C.E."/>
        </authorList>
    </citation>
    <scope>NUCLEOTIDE SEQUENCE [LARGE SCALE GENOMIC DNA]</scope>
    <source>
        <strain evidence="1 2">ATCC 34112</strain>
    </source>
</reference>
<dbReference type="AlphaFoldDB" id="A0A1W0A0V2"/>
<dbReference type="EMBL" id="JNBS01000818">
    <property type="protein sequence ID" value="OQS03650.1"/>
    <property type="molecule type" value="Genomic_DNA"/>
</dbReference>
<dbReference type="PANTHER" id="PTHR35899:SF1">
    <property type="entry name" value="PEPTIDASE C1A PAPAIN C-TERMINAL DOMAIN-CONTAINING PROTEIN"/>
    <property type="match status" value="1"/>
</dbReference>
<organism evidence="1 2">
    <name type="scientific">Thraustotheca clavata</name>
    <dbReference type="NCBI Taxonomy" id="74557"/>
    <lineage>
        <taxon>Eukaryota</taxon>
        <taxon>Sar</taxon>
        <taxon>Stramenopiles</taxon>
        <taxon>Oomycota</taxon>
        <taxon>Saprolegniomycetes</taxon>
        <taxon>Saprolegniales</taxon>
        <taxon>Achlyaceae</taxon>
        <taxon>Thraustotheca</taxon>
    </lineage>
</organism>
<comment type="caution">
    <text evidence="1">The sequence shown here is derived from an EMBL/GenBank/DDBJ whole genome shotgun (WGS) entry which is preliminary data.</text>
</comment>
<evidence type="ECO:0000313" key="1">
    <source>
        <dbReference type="EMBL" id="OQS03650.1"/>
    </source>
</evidence>
<dbReference type="OrthoDB" id="106494at2759"/>
<protein>
    <submittedName>
        <fullName evidence="1">Uncharacterized protein</fullName>
    </submittedName>
</protein>
<proteinExistence type="predicted"/>